<accession>A0A7S7L8H0</accession>
<dbReference type="Gene3D" id="6.20.190.10">
    <property type="entry name" value="Nutrient germinant receptor protein C, domain 1"/>
    <property type="match status" value="1"/>
</dbReference>
<evidence type="ECO:0000256" key="5">
    <source>
        <dbReference type="ARBA" id="ARBA00023136"/>
    </source>
</evidence>
<dbReference type="InterPro" id="IPR046953">
    <property type="entry name" value="Spore_GerAC-like_C"/>
</dbReference>
<reference evidence="10 11" key="2">
    <citation type="journal article" date="2019" name="Int. J. Syst. Evol. Microbiol.">
        <title>Anaerobacillus isosaccharinicus sp. nov., an alkaliphilic bacterium which degrades isosaccharinic acid.</title>
        <authorList>
            <person name="Bassil N.M."/>
            <person name="Lloyd J.R."/>
        </authorList>
    </citation>
    <scope>NUCLEOTIDE SEQUENCE [LARGE SCALE GENOMIC DNA]</scope>
    <source>
        <strain evidence="10 11">NB2006</strain>
    </source>
</reference>
<dbReference type="GO" id="GO:0016020">
    <property type="term" value="C:membrane"/>
    <property type="evidence" value="ECO:0007669"/>
    <property type="project" value="UniProtKB-SubCell"/>
</dbReference>
<comment type="subcellular location">
    <subcellularLocation>
        <location evidence="1">Membrane</location>
        <topology evidence="1">Lipid-anchor</topology>
    </subcellularLocation>
</comment>
<evidence type="ECO:0000313" key="11">
    <source>
        <dbReference type="Proteomes" id="UP000180175"/>
    </source>
</evidence>
<dbReference type="AlphaFoldDB" id="A0A7S7L8H0"/>
<dbReference type="PANTHER" id="PTHR35789">
    <property type="entry name" value="SPORE GERMINATION PROTEIN B3"/>
    <property type="match status" value="1"/>
</dbReference>
<dbReference type="NCBIfam" id="TIGR02887">
    <property type="entry name" value="spore_ger_x_C"/>
    <property type="match status" value="1"/>
</dbReference>
<evidence type="ECO:0000259" key="9">
    <source>
        <dbReference type="Pfam" id="PF25198"/>
    </source>
</evidence>
<dbReference type="InterPro" id="IPR008844">
    <property type="entry name" value="Spore_GerAC-like"/>
</dbReference>
<gene>
    <name evidence="10" type="ORF">AWH56_001690</name>
</gene>
<dbReference type="RefSeq" id="WP_182080605.1">
    <property type="nucleotide sequence ID" value="NZ_CP063356.2"/>
</dbReference>
<evidence type="ECO:0000313" key="10">
    <source>
        <dbReference type="EMBL" id="QOY36433.1"/>
    </source>
</evidence>
<dbReference type="Gene3D" id="3.30.300.210">
    <property type="entry name" value="Nutrient germinant receptor protein C, domain 3"/>
    <property type="match status" value="1"/>
</dbReference>
<keyword evidence="11" id="KW-1185">Reference proteome</keyword>
<reference evidence="10 11" key="1">
    <citation type="journal article" date="2017" name="Genome Announc.">
        <title>Draft Genome Sequences of Four Alkaliphilic Bacteria Belonging to the Anaerobacillus Genus.</title>
        <authorList>
            <person name="Bassil N.M."/>
            <person name="Lloyd J.R."/>
        </authorList>
    </citation>
    <scope>NUCLEOTIDE SEQUENCE [LARGE SCALE GENOMIC DNA]</scope>
    <source>
        <strain evidence="10 11">NB2006</strain>
    </source>
</reference>
<evidence type="ECO:0000256" key="6">
    <source>
        <dbReference type="ARBA" id="ARBA00023139"/>
    </source>
</evidence>
<dbReference type="PANTHER" id="PTHR35789:SF1">
    <property type="entry name" value="SPORE GERMINATION PROTEIN B3"/>
    <property type="match status" value="1"/>
</dbReference>
<dbReference type="Proteomes" id="UP000180175">
    <property type="component" value="Chromosome"/>
</dbReference>
<dbReference type="EMBL" id="CP063356">
    <property type="protein sequence ID" value="QOY36433.1"/>
    <property type="molecule type" value="Genomic_DNA"/>
</dbReference>
<keyword evidence="5" id="KW-0472">Membrane</keyword>
<proteinExistence type="inferred from homology"/>
<feature type="domain" description="Spore germination GerAC-like C-terminal" evidence="8">
    <location>
        <begin position="221"/>
        <end position="385"/>
    </location>
</feature>
<sequence>MKKKLVSILLIIMTILSTGCWNQRELNDLGIAMALGLDKADDKHIRLTVQIVLPQEVKQPSYFTPVTVYSEEAETVFEAFRKITTMSPRKVYLPHFRIAVIGETLAQDGILDLLEMLFRDHEFRSDFYIVVAREGASAEDVLKTMTPFERIPANEKFSALKLSESAWAPTVAVNLDDLLRNLATDGMESVLTGITFKGNKNDGKTKKNVETLDPNSLLQYEGIGVFKEDKLVGWLNQDESKGFNYIMSNVQSTVGRIKCPTAGELVVEIMGTETEIIPSYIDGKPEFELKITSNVNVAEVVCDIDLQDPKTIEQLEKSLEDRQKELLNSVVVAAQEKYKSDIFGFGNTFRKSYPKQWKKLKDQWEELFPTVKVSYSAEGTINLTGTMNQSIFEK</sequence>
<organism evidence="10 11">
    <name type="scientific">Anaerobacillus isosaccharinicus</name>
    <dbReference type="NCBI Taxonomy" id="1532552"/>
    <lineage>
        <taxon>Bacteria</taxon>
        <taxon>Bacillati</taxon>
        <taxon>Bacillota</taxon>
        <taxon>Bacilli</taxon>
        <taxon>Bacillales</taxon>
        <taxon>Bacillaceae</taxon>
        <taxon>Anaerobacillus</taxon>
    </lineage>
</organism>
<dbReference type="GO" id="GO:0009847">
    <property type="term" value="P:spore germination"/>
    <property type="evidence" value="ECO:0007669"/>
    <property type="project" value="InterPro"/>
</dbReference>
<dbReference type="InterPro" id="IPR038501">
    <property type="entry name" value="Spore_GerAC_C_sf"/>
</dbReference>
<keyword evidence="4" id="KW-0732">Signal</keyword>
<dbReference type="InterPro" id="IPR057336">
    <property type="entry name" value="GerAC_N"/>
</dbReference>
<dbReference type="KEGG" id="aia:AWH56_001690"/>
<evidence type="ECO:0000259" key="8">
    <source>
        <dbReference type="Pfam" id="PF05504"/>
    </source>
</evidence>
<evidence type="ECO:0000256" key="2">
    <source>
        <dbReference type="ARBA" id="ARBA00007886"/>
    </source>
</evidence>
<dbReference type="Pfam" id="PF25198">
    <property type="entry name" value="Spore_GerAC_N"/>
    <property type="match status" value="1"/>
</dbReference>
<dbReference type="Pfam" id="PF05504">
    <property type="entry name" value="Spore_GerAC"/>
    <property type="match status" value="1"/>
</dbReference>
<evidence type="ECO:0000256" key="4">
    <source>
        <dbReference type="ARBA" id="ARBA00022729"/>
    </source>
</evidence>
<keyword evidence="6" id="KW-0564">Palmitate</keyword>
<evidence type="ECO:0000256" key="1">
    <source>
        <dbReference type="ARBA" id="ARBA00004635"/>
    </source>
</evidence>
<keyword evidence="3" id="KW-0309">Germination</keyword>
<evidence type="ECO:0000256" key="3">
    <source>
        <dbReference type="ARBA" id="ARBA00022544"/>
    </source>
</evidence>
<dbReference type="PROSITE" id="PS51257">
    <property type="entry name" value="PROKAR_LIPOPROTEIN"/>
    <property type="match status" value="1"/>
</dbReference>
<name>A0A7S7L8H0_9BACI</name>
<feature type="domain" description="Spore germination protein N-terminal" evidence="9">
    <location>
        <begin position="22"/>
        <end position="194"/>
    </location>
</feature>
<evidence type="ECO:0000256" key="7">
    <source>
        <dbReference type="ARBA" id="ARBA00023288"/>
    </source>
</evidence>
<keyword evidence="7" id="KW-0449">Lipoprotein</keyword>
<protein>
    <submittedName>
        <fullName evidence="10">Ger(X)C family spore germination protein</fullName>
    </submittedName>
</protein>
<comment type="similarity">
    <text evidence="2">Belongs to the GerABKC lipoprotein family.</text>
</comment>